<dbReference type="Proteomes" id="UP000034682">
    <property type="component" value="Unassembled WGS sequence"/>
</dbReference>
<comment type="caution">
    <text evidence="1">The sequence shown here is derived from an EMBL/GenBank/DDBJ whole genome shotgun (WGS) entry which is preliminary data.</text>
</comment>
<gene>
    <name evidence="1" type="ORF">UY02_C0006G0004</name>
</gene>
<dbReference type="EMBL" id="LCOK01000006">
    <property type="protein sequence ID" value="KKU77137.1"/>
    <property type="molecule type" value="Genomic_DNA"/>
</dbReference>
<evidence type="ECO:0008006" key="3">
    <source>
        <dbReference type="Google" id="ProtNLM"/>
    </source>
</evidence>
<organism evidence="1 2">
    <name type="scientific">Candidatus Giovannonibacteria bacterium GW2011_GWB1_47_6b</name>
    <dbReference type="NCBI Taxonomy" id="1618655"/>
    <lineage>
        <taxon>Bacteria</taxon>
        <taxon>Candidatus Giovannoniibacteriota</taxon>
    </lineage>
</organism>
<dbReference type="AlphaFoldDB" id="A0A0G1T5W5"/>
<evidence type="ECO:0000313" key="1">
    <source>
        <dbReference type="EMBL" id="KKU77137.1"/>
    </source>
</evidence>
<protein>
    <recommendedName>
        <fullName evidence="3">MazG nucleotide pyrophosphohydrolase</fullName>
    </recommendedName>
</protein>
<reference evidence="1 2" key="1">
    <citation type="journal article" date="2015" name="Nature">
        <title>rRNA introns, odd ribosomes, and small enigmatic genomes across a large radiation of phyla.</title>
        <authorList>
            <person name="Brown C.T."/>
            <person name="Hug L.A."/>
            <person name="Thomas B.C."/>
            <person name="Sharon I."/>
            <person name="Castelle C.J."/>
            <person name="Singh A."/>
            <person name="Wilkins M.J."/>
            <person name="Williams K.H."/>
            <person name="Banfield J.F."/>
        </authorList>
    </citation>
    <scope>NUCLEOTIDE SEQUENCE [LARGE SCALE GENOMIC DNA]</scope>
</reference>
<accession>A0A0G1T5W5</accession>
<name>A0A0G1T5W5_9BACT</name>
<evidence type="ECO:0000313" key="2">
    <source>
        <dbReference type="Proteomes" id="UP000034682"/>
    </source>
</evidence>
<sequence>MTKSVVFCCSQRFKPELEQFIKGLQICSNACLVHIRVLEPEFEDRPPAFLNASEAERLKDEVYKARVGDKVFEHLFKKVLPADVCFIFNLNGYIGANTIGELFAAAALRKICYALDPRMLMGKYPDQLYEEPSAIKLIHEVVPDPVELCRRLM</sequence>
<proteinExistence type="predicted"/>